<feature type="domain" description="SAC" evidence="5">
    <location>
        <begin position="274"/>
        <end position="633"/>
    </location>
</feature>
<feature type="region of interest" description="Disordered" evidence="4">
    <location>
        <begin position="837"/>
        <end position="885"/>
    </location>
</feature>
<keyword evidence="3" id="KW-0472">Membrane</keyword>
<feature type="compositionally biased region" description="Polar residues" evidence="4">
    <location>
        <begin position="64"/>
        <end position="76"/>
    </location>
</feature>
<evidence type="ECO:0000256" key="1">
    <source>
        <dbReference type="ARBA" id="ARBA00004308"/>
    </source>
</evidence>
<accession>A0AAE0P0V1</accession>
<keyword evidence="2" id="KW-0378">Hydrolase</keyword>
<dbReference type="InterPro" id="IPR002013">
    <property type="entry name" value="SAC_dom"/>
</dbReference>
<dbReference type="Pfam" id="PF02383">
    <property type="entry name" value="Syja_N"/>
    <property type="match status" value="1"/>
</dbReference>
<dbReference type="GO" id="GO:0046856">
    <property type="term" value="P:phosphatidylinositol dephosphorylation"/>
    <property type="evidence" value="ECO:0007669"/>
    <property type="project" value="InterPro"/>
</dbReference>
<protein>
    <submittedName>
        <fullName evidence="6">SacI homology domain-containing protein</fullName>
    </submittedName>
</protein>
<proteinExistence type="predicted"/>
<feature type="region of interest" description="Disordered" evidence="4">
    <location>
        <begin position="9"/>
        <end position="127"/>
    </location>
</feature>
<evidence type="ECO:0000256" key="3">
    <source>
        <dbReference type="ARBA" id="ARBA00023136"/>
    </source>
</evidence>
<gene>
    <name evidence="6" type="ORF">B0H63DRAFT_493108</name>
</gene>
<evidence type="ECO:0000313" key="7">
    <source>
        <dbReference type="Proteomes" id="UP001285441"/>
    </source>
</evidence>
<dbReference type="PANTHER" id="PTHR45738:SF5">
    <property type="entry name" value="POLYPHOSPHOINOSITIDE PHOSPHATASE"/>
    <property type="match status" value="1"/>
</dbReference>
<dbReference type="GO" id="GO:0043813">
    <property type="term" value="F:phosphatidylinositol-3,5-bisphosphate 5-phosphatase activity"/>
    <property type="evidence" value="ECO:0007669"/>
    <property type="project" value="InterPro"/>
</dbReference>
<dbReference type="PROSITE" id="PS50275">
    <property type="entry name" value="SAC"/>
    <property type="match status" value="1"/>
</dbReference>
<keyword evidence="7" id="KW-1185">Reference proteome</keyword>
<reference evidence="6" key="2">
    <citation type="submission" date="2023-06" db="EMBL/GenBank/DDBJ databases">
        <authorList>
            <consortium name="Lawrence Berkeley National Laboratory"/>
            <person name="Haridas S."/>
            <person name="Hensen N."/>
            <person name="Bonometti L."/>
            <person name="Westerberg I."/>
            <person name="Brannstrom I.O."/>
            <person name="Guillou S."/>
            <person name="Cros-Aarteil S."/>
            <person name="Calhoun S."/>
            <person name="Kuo A."/>
            <person name="Mondo S."/>
            <person name="Pangilinan J."/>
            <person name="Riley R."/>
            <person name="LaButti K."/>
            <person name="Andreopoulos B."/>
            <person name="Lipzen A."/>
            <person name="Chen C."/>
            <person name="Yanf M."/>
            <person name="Daum C."/>
            <person name="Ng V."/>
            <person name="Clum A."/>
            <person name="Steindorff A."/>
            <person name="Ohm R."/>
            <person name="Martin F."/>
            <person name="Silar P."/>
            <person name="Natvig D."/>
            <person name="Lalanne C."/>
            <person name="Gautier V."/>
            <person name="Ament-velasquez S.L."/>
            <person name="Kruys A."/>
            <person name="Hutchinson M.I."/>
            <person name="Powell A.J."/>
            <person name="Barry K."/>
            <person name="Miller A.N."/>
            <person name="Grigoriev I.V."/>
            <person name="Debuchy R."/>
            <person name="Gladieux P."/>
            <person name="Thoren M.H."/>
            <person name="Johannesson H."/>
        </authorList>
    </citation>
    <scope>NUCLEOTIDE SEQUENCE</scope>
    <source>
        <strain evidence="6">CBS 232.78</strain>
    </source>
</reference>
<evidence type="ECO:0000256" key="2">
    <source>
        <dbReference type="ARBA" id="ARBA00022801"/>
    </source>
</evidence>
<dbReference type="GO" id="GO:0012505">
    <property type="term" value="C:endomembrane system"/>
    <property type="evidence" value="ECO:0007669"/>
    <property type="project" value="UniProtKB-SubCell"/>
</dbReference>
<dbReference type="PANTHER" id="PTHR45738">
    <property type="entry name" value="POLYPHOSPHOINOSITIDE PHOSPHATASE"/>
    <property type="match status" value="1"/>
</dbReference>
<feature type="region of interest" description="Disordered" evidence="4">
    <location>
        <begin position="959"/>
        <end position="988"/>
    </location>
</feature>
<evidence type="ECO:0000256" key="4">
    <source>
        <dbReference type="SAM" id="MobiDB-lite"/>
    </source>
</evidence>
<evidence type="ECO:0000313" key="6">
    <source>
        <dbReference type="EMBL" id="KAK3390975.1"/>
    </source>
</evidence>
<evidence type="ECO:0000259" key="5">
    <source>
        <dbReference type="PROSITE" id="PS50275"/>
    </source>
</evidence>
<dbReference type="AlphaFoldDB" id="A0AAE0P0V1"/>
<comment type="caution">
    <text evidence="6">The sequence shown here is derived from an EMBL/GenBank/DDBJ whole genome shotgun (WGS) entry which is preliminary data.</text>
</comment>
<feature type="compositionally biased region" description="Low complexity" evidence="4">
    <location>
        <begin position="976"/>
        <end position="987"/>
    </location>
</feature>
<comment type="subcellular location">
    <subcellularLocation>
        <location evidence="1">Endomembrane system</location>
    </subcellularLocation>
</comment>
<sequence length="1040" mass="117256">MACGVWATGATNKQHYLQGGPLEPSPPASRHGGLPRSIADTDDTTTSEPIFPPLHNNAGADTDSLGSGATPPSRNGASAGVADDDEVARPFIRTSSPDSAARTGMSVDVEDDEDEGRADGLPGAGPRSRLLHKMHKFSLYETASRFYIVGGDVTEKRYRILKIDRTADNASELSITDDKTVYTQKDMNQLLDTIDDGNKGTGGLKLRCTTWGLLGFIKFTGPYYMLLITKKSTVAMIGGHYVYQIDGTDLIPLTSPGFRTDQRNTEETRFLGILNNLDLTRSFYYSYSYDTTRTLQYNISRERTALINGQPCPMDDDFNSMFIWNNHLLQPAAKVLNAPYDWCRPIIHGYIDQAAVSIYGRTANITIIARRSRYFAGARFLKRGANDLGYVANDVETEQIVSEALTTSFHAPGPKFYASPAYTSYVQHRGSIPLYWTQDNTGVTPKPPIELNLVDPFYTAAALHFDNLFERYGAPIYALNLVKARERTPRESKLLDEYTRAIEYLNQFLPKDKKILHRAWDMSRAAKSRDQDVIGTLESIAEDVVTTTGFFQNGDGHTSPIRVQNGVARTNCIDCLDRTNAAQFVIGKRALGHQLHALGILGDTVINYDTDAVNLFTHMYHDHGDTIAVQYGGSQLVNTMETYRKINQWTSHSRDMIESFKRYYNNSFLDGQRQEAYNLFLGNYIFAQGQPMLWDLATDYYLHHEDPRLWLEKRKRDYINWYTPKFLEERVLMPYPSPKCKTSNHNKSVSSYDDYWLEYYRPSTLSSFLKMFPFKMNSTIKYIPFKSTQDGRYDLSPFRVRTELDGDAQEKKKVKKEVTIMAPQDIARIADEAADTASLRNEKASSPASGRGISLQRWLQPNDTNKHDTPTTPQNSTDAEAHHQQQLLWNKNKASALEKTRAAQWTFTQVVEESLNPTVSTAEAEDYARYVSHPQNLPLVVSAEIPDSEIEQEYRDHINGSWHYPSDSGGGGAGSFGSLSSANNSNNKPGHEDDWALYVDTLHIGENPLTVTEEDALKKRYKAYRKWLRGKSLFKQQPVD</sequence>
<reference evidence="6" key="1">
    <citation type="journal article" date="2023" name="Mol. Phylogenet. Evol.">
        <title>Genome-scale phylogeny and comparative genomics of the fungal order Sordariales.</title>
        <authorList>
            <person name="Hensen N."/>
            <person name="Bonometti L."/>
            <person name="Westerberg I."/>
            <person name="Brannstrom I.O."/>
            <person name="Guillou S."/>
            <person name="Cros-Aarteil S."/>
            <person name="Calhoun S."/>
            <person name="Haridas S."/>
            <person name="Kuo A."/>
            <person name="Mondo S."/>
            <person name="Pangilinan J."/>
            <person name="Riley R."/>
            <person name="LaButti K."/>
            <person name="Andreopoulos B."/>
            <person name="Lipzen A."/>
            <person name="Chen C."/>
            <person name="Yan M."/>
            <person name="Daum C."/>
            <person name="Ng V."/>
            <person name="Clum A."/>
            <person name="Steindorff A."/>
            <person name="Ohm R.A."/>
            <person name="Martin F."/>
            <person name="Silar P."/>
            <person name="Natvig D.O."/>
            <person name="Lalanne C."/>
            <person name="Gautier V."/>
            <person name="Ament-Velasquez S.L."/>
            <person name="Kruys A."/>
            <person name="Hutchinson M.I."/>
            <person name="Powell A.J."/>
            <person name="Barry K."/>
            <person name="Miller A.N."/>
            <person name="Grigoriev I.V."/>
            <person name="Debuchy R."/>
            <person name="Gladieux P."/>
            <person name="Hiltunen Thoren M."/>
            <person name="Johannesson H."/>
        </authorList>
    </citation>
    <scope>NUCLEOTIDE SEQUENCE</scope>
    <source>
        <strain evidence="6">CBS 232.78</strain>
    </source>
</reference>
<organism evidence="6 7">
    <name type="scientific">Podospora didyma</name>
    <dbReference type="NCBI Taxonomy" id="330526"/>
    <lineage>
        <taxon>Eukaryota</taxon>
        <taxon>Fungi</taxon>
        <taxon>Dikarya</taxon>
        <taxon>Ascomycota</taxon>
        <taxon>Pezizomycotina</taxon>
        <taxon>Sordariomycetes</taxon>
        <taxon>Sordariomycetidae</taxon>
        <taxon>Sordariales</taxon>
        <taxon>Podosporaceae</taxon>
        <taxon>Podospora</taxon>
    </lineage>
</organism>
<dbReference type="Proteomes" id="UP001285441">
    <property type="component" value="Unassembled WGS sequence"/>
</dbReference>
<name>A0AAE0P0V1_9PEZI</name>
<dbReference type="EMBL" id="JAULSW010000002">
    <property type="protein sequence ID" value="KAK3390975.1"/>
    <property type="molecule type" value="Genomic_DNA"/>
</dbReference>
<dbReference type="InterPro" id="IPR043573">
    <property type="entry name" value="Fig4-like"/>
</dbReference>
<feature type="compositionally biased region" description="Polar residues" evidence="4">
    <location>
        <begin position="870"/>
        <end position="885"/>
    </location>
</feature>